<comment type="subcellular location">
    <subcellularLocation>
        <location evidence="2">Cytoplasm</location>
    </subcellularLocation>
    <subcellularLocation>
        <location evidence="1">Nucleus</location>
    </subcellularLocation>
</comment>
<name>A0A9E9P7K8_PAROL</name>
<evidence type="ECO:0000256" key="14">
    <source>
        <dbReference type="ARBA" id="ARBA00073917"/>
    </source>
</evidence>
<dbReference type="EC" id="3.1.3.16" evidence="6"/>
<dbReference type="PANTHER" id="PTHR10159">
    <property type="entry name" value="DUAL SPECIFICITY PROTEIN PHOSPHATASE"/>
    <property type="match status" value="1"/>
</dbReference>
<feature type="domain" description="Tyrosine specific protein phosphatases" evidence="17">
    <location>
        <begin position="265"/>
        <end position="326"/>
    </location>
</feature>
<evidence type="ECO:0000256" key="4">
    <source>
        <dbReference type="ARBA" id="ARBA00011245"/>
    </source>
</evidence>
<dbReference type="PROSITE" id="PS00383">
    <property type="entry name" value="TYR_PHOSPHATASE_1"/>
    <property type="match status" value="1"/>
</dbReference>
<feature type="compositionally biased region" description="Basic and acidic residues" evidence="15">
    <location>
        <begin position="645"/>
        <end position="666"/>
    </location>
</feature>
<comment type="catalytic activity">
    <reaction evidence="12">
        <text>O-phospho-L-threonyl-[protein] + H2O = L-threonyl-[protein] + phosphate</text>
        <dbReference type="Rhea" id="RHEA:47004"/>
        <dbReference type="Rhea" id="RHEA-COMP:11060"/>
        <dbReference type="Rhea" id="RHEA-COMP:11605"/>
        <dbReference type="ChEBI" id="CHEBI:15377"/>
        <dbReference type="ChEBI" id="CHEBI:30013"/>
        <dbReference type="ChEBI" id="CHEBI:43474"/>
        <dbReference type="ChEBI" id="CHEBI:61977"/>
        <dbReference type="EC" id="3.1.3.16"/>
    </reaction>
</comment>
<dbReference type="InterPro" id="IPR048035">
    <property type="entry name" value="DUSP8_DSP"/>
</dbReference>
<dbReference type="EMBL" id="OM974219">
    <property type="protein sequence ID" value="WAW78369.1"/>
    <property type="molecule type" value="mRNA"/>
</dbReference>
<feature type="compositionally biased region" description="Low complexity" evidence="15">
    <location>
        <begin position="474"/>
        <end position="488"/>
    </location>
</feature>
<dbReference type="InterPro" id="IPR000387">
    <property type="entry name" value="Tyr_Pase_dom"/>
</dbReference>
<evidence type="ECO:0000256" key="6">
    <source>
        <dbReference type="ARBA" id="ARBA00013081"/>
    </source>
</evidence>
<comment type="similarity">
    <text evidence="3">Belongs to the protein-tyrosine phosphatase family. Non-receptor class dual specificity subfamily.</text>
</comment>
<feature type="compositionally biased region" description="Basic and acidic residues" evidence="15">
    <location>
        <begin position="451"/>
        <end position="460"/>
    </location>
</feature>
<evidence type="ECO:0000256" key="3">
    <source>
        <dbReference type="ARBA" id="ARBA00008601"/>
    </source>
</evidence>
<evidence type="ECO:0000313" key="19">
    <source>
        <dbReference type="EMBL" id="WAW78369.1"/>
    </source>
</evidence>
<evidence type="ECO:0000256" key="7">
    <source>
        <dbReference type="ARBA" id="ARBA00022490"/>
    </source>
</evidence>
<comment type="function">
    <text evidence="13">Has phosphatase activity with synthetic phosphatase substrates and negatively regulates mitogen-activated protein kinase activity, presumably by catalysing their dephosphorylation. Expected to display protein phosphatase activity toward phosphotyrosine, phosphoserine and phosphothreonine residues.</text>
</comment>
<feature type="compositionally biased region" description="Low complexity" evidence="15">
    <location>
        <begin position="525"/>
        <end position="545"/>
    </location>
</feature>
<evidence type="ECO:0000256" key="9">
    <source>
        <dbReference type="ARBA" id="ARBA00022912"/>
    </source>
</evidence>
<dbReference type="Pfam" id="PF00782">
    <property type="entry name" value="DSPc"/>
    <property type="match status" value="1"/>
</dbReference>
<dbReference type="SUPFAM" id="SSF52821">
    <property type="entry name" value="Rhodanese/Cell cycle control phosphatase"/>
    <property type="match status" value="1"/>
</dbReference>
<dbReference type="GO" id="GO:0004722">
    <property type="term" value="F:protein serine/threonine phosphatase activity"/>
    <property type="evidence" value="ECO:0007669"/>
    <property type="project" value="UniProtKB-EC"/>
</dbReference>
<feature type="region of interest" description="Disordered" evidence="15">
    <location>
        <begin position="645"/>
        <end position="715"/>
    </location>
</feature>
<feature type="compositionally biased region" description="Low complexity" evidence="15">
    <location>
        <begin position="667"/>
        <end position="679"/>
    </location>
</feature>
<dbReference type="SMART" id="SM00450">
    <property type="entry name" value="RHOD"/>
    <property type="match status" value="1"/>
</dbReference>
<dbReference type="InterPro" id="IPR008343">
    <property type="entry name" value="MKP"/>
</dbReference>
<keyword evidence="9" id="KW-0904">Protein phosphatase</keyword>
<evidence type="ECO:0000256" key="10">
    <source>
        <dbReference type="ARBA" id="ARBA00023242"/>
    </source>
</evidence>
<evidence type="ECO:0000256" key="15">
    <source>
        <dbReference type="SAM" id="MobiDB-lite"/>
    </source>
</evidence>
<keyword evidence="8" id="KW-0378">Hydrolase</keyword>
<evidence type="ECO:0000259" key="17">
    <source>
        <dbReference type="PROSITE" id="PS50056"/>
    </source>
</evidence>
<dbReference type="PANTHER" id="PTHR10159:SF108">
    <property type="entry name" value="DUAL SPECIFICITY PROTEIN PHOSPHATASE 8"/>
    <property type="match status" value="1"/>
</dbReference>
<dbReference type="InterPro" id="IPR036873">
    <property type="entry name" value="Rhodanese-like_dom_sf"/>
</dbReference>
<evidence type="ECO:0000256" key="8">
    <source>
        <dbReference type="ARBA" id="ARBA00022801"/>
    </source>
</evidence>
<reference evidence="19" key="1">
    <citation type="submission" date="2022-03" db="EMBL/GenBank/DDBJ databases">
        <title>Identification of Japanese flounder (Paralichthys olivaceus) dusp genes: Involvement in immune response to biotic and abiotic stresses response.</title>
        <authorList>
            <person name="Han P."/>
        </authorList>
    </citation>
    <scope>NUCLEOTIDE SEQUENCE</scope>
</reference>
<dbReference type="PROSITE" id="PS50206">
    <property type="entry name" value="RHODANESE_3"/>
    <property type="match status" value="1"/>
</dbReference>
<evidence type="ECO:0000256" key="11">
    <source>
        <dbReference type="ARBA" id="ARBA00047761"/>
    </source>
</evidence>
<proteinExistence type="evidence at transcript level"/>
<organism evidence="19">
    <name type="scientific">Paralichthys olivaceus</name>
    <name type="common">Bastard halibut</name>
    <name type="synonym">Hippoglossus olivaceus</name>
    <dbReference type="NCBI Taxonomy" id="8255"/>
    <lineage>
        <taxon>Eukaryota</taxon>
        <taxon>Metazoa</taxon>
        <taxon>Chordata</taxon>
        <taxon>Craniata</taxon>
        <taxon>Vertebrata</taxon>
        <taxon>Euteleostomi</taxon>
        <taxon>Actinopterygii</taxon>
        <taxon>Neopterygii</taxon>
        <taxon>Teleostei</taxon>
        <taxon>Neoteleostei</taxon>
        <taxon>Acanthomorphata</taxon>
        <taxon>Carangaria</taxon>
        <taxon>Pleuronectiformes</taxon>
        <taxon>Pleuronectoidei</taxon>
        <taxon>Paralichthyidae</taxon>
        <taxon>Paralichthys</taxon>
    </lineage>
</organism>
<feature type="domain" description="Rhodanese" evidence="18">
    <location>
        <begin position="66"/>
        <end position="181"/>
    </location>
</feature>
<dbReference type="InterPro" id="IPR000340">
    <property type="entry name" value="Dual-sp_phosphatase_cat-dom"/>
</dbReference>
<feature type="domain" description="Tyrosine-protein phosphatase" evidence="16">
    <location>
        <begin position="203"/>
        <end position="345"/>
    </location>
</feature>
<feature type="region of interest" description="Disordered" evidence="15">
    <location>
        <begin position="386"/>
        <end position="408"/>
    </location>
</feature>
<evidence type="ECO:0000256" key="1">
    <source>
        <dbReference type="ARBA" id="ARBA00004123"/>
    </source>
</evidence>
<dbReference type="SMART" id="SM00195">
    <property type="entry name" value="DSPc"/>
    <property type="match status" value="1"/>
</dbReference>
<feature type="region of interest" description="Disordered" evidence="15">
    <location>
        <begin position="438"/>
        <end position="551"/>
    </location>
</feature>
<dbReference type="Gene3D" id="3.90.190.10">
    <property type="entry name" value="Protein tyrosine phosphatase superfamily"/>
    <property type="match status" value="1"/>
</dbReference>
<evidence type="ECO:0000256" key="12">
    <source>
        <dbReference type="ARBA" id="ARBA00048336"/>
    </source>
</evidence>
<accession>A0A9E9P7K8</accession>
<dbReference type="InterPro" id="IPR020422">
    <property type="entry name" value="TYR_PHOSPHATASE_DUAL_dom"/>
</dbReference>
<evidence type="ECO:0000259" key="16">
    <source>
        <dbReference type="PROSITE" id="PS50054"/>
    </source>
</evidence>
<feature type="compositionally biased region" description="Basic and acidic residues" evidence="15">
    <location>
        <begin position="701"/>
        <end position="711"/>
    </location>
</feature>
<evidence type="ECO:0000256" key="2">
    <source>
        <dbReference type="ARBA" id="ARBA00004496"/>
    </source>
</evidence>
<dbReference type="PRINTS" id="PR01764">
    <property type="entry name" value="MAPKPHPHTASE"/>
</dbReference>
<dbReference type="FunFam" id="3.90.190.10:FF:000044">
    <property type="entry name" value="Dual specificity protein phosphatase 8"/>
    <property type="match status" value="1"/>
</dbReference>
<keyword evidence="10" id="KW-0539">Nucleus</keyword>
<dbReference type="PROSITE" id="PS50056">
    <property type="entry name" value="TYR_PHOSPHATASE_2"/>
    <property type="match status" value="1"/>
</dbReference>
<comment type="catalytic activity">
    <reaction evidence="11">
        <text>O-phospho-L-seryl-[protein] + H2O = L-seryl-[protein] + phosphate</text>
        <dbReference type="Rhea" id="RHEA:20629"/>
        <dbReference type="Rhea" id="RHEA-COMP:9863"/>
        <dbReference type="Rhea" id="RHEA-COMP:11604"/>
        <dbReference type="ChEBI" id="CHEBI:15377"/>
        <dbReference type="ChEBI" id="CHEBI:29999"/>
        <dbReference type="ChEBI" id="CHEBI:43474"/>
        <dbReference type="ChEBI" id="CHEBI:83421"/>
        <dbReference type="EC" id="3.1.3.16"/>
    </reaction>
</comment>
<dbReference type="InterPro" id="IPR016130">
    <property type="entry name" value="Tyr_Pase_AS"/>
</dbReference>
<evidence type="ECO:0000259" key="18">
    <source>
        <dbReference type="PROSITE" id="PS50206"/>
    </source>
</evidence>
<feature type="region of interest" description="Disordered" evidence="15">
    <location>
        <begin position="762"/>
        <end position="790"/>
    </location>
</feature>
<feature type="compositionally biased region" description="Gly residues" evidence="15">
    <location>
        <begin position="493"/>
        <end position="503"/>
    </location>
</feature>
<dbReference type="CDD" id="cd14645">
    <property type="entry name" value="DSP_DUSP8"/>
    <property type="match status" value="1"/>
</dbReference>
<dbReference type="GO" id="GO:0005737">
    <property type="term" value="C:cytoplasm"/>
    <property type="evidence" value="ECO:0007669"/>
    <property type="project" value="UniProtKB-SubCell"/>
</dbReference>
<dbReference type="Gene3D" id="3.40.250.10">
    <property type="entry name" value="Rhodanese-like domain"/>
    <property type="match status" value="1"/>
</dbReference>
<dbReference type="PROSITE" id="PS50054">
    <property type="entry name" value="TYR_PHOSPHATASE_DUAL"/>
    <property type="match status" value="1"/>
</dbReference>
<dbReference type="CDD" id="cd01446">
    <property type="entry name" value="DSP_MapKP"/>
    <property type="match status" value="1"/>
</dbReference>
<dbReference type="GO" id="GO:0008330">
    <property type="term" value="F:protein tyrosine/threonine phosphatase activity"/>
    <property type="evidence" value="ECO:0007669"/>
    <property type="project" value="TreeGrafter"/>
</dbReference>
<dbReference type="InterPro" id="IPR001763">
    <property type="entry name" value="Rhodanese-like_dom"/>
</dbReference>
<dbReference type="SUPFAM" id="SSF52799">
    <property type="entry name" value="(Phosphotyrosine protein) phosphatases II"/>
    <property type="match status" value="1"/>
</dbReference>
<dbReference type="GO" id="GO:0005634">
    <property type="term" value="C:nucleus"/>
    <property type="evidence" value="ECO:0007669"/>
    <property type="project" value="UniProtKB-SubCell"/>
</dbReference>
<dbReference type="AlphaFoldDB" id="A0A9E9P7K8"/>
<dbReference type="InterPro" id="IPR029021">
    <property type="entry name" value="Prot-tyrosine_phosphatase-like"/>
</dbReference>
<dbReference type="EC" id="3.1.3.48" evidence="5"/>
<protein>
    <recommendedName>
        <fullName evidence="14">Dual specificity protein phosphatase 8</fullName>
        <ecNumber evidence="6">3.1.3.16</ecNumber>
        <ecNumber evidence="5">3.1.3.48</ecNumber>
    </recommendedName>
</protein>
<evidence type="ECO:0000256" key="13">
    <source>
        <dbReference type="ARBA" id="ARBA00053881"/>
    </source>
</evidence>
<evidence type="ECO:0000256" key="5">
    <source>
        <dbReference type="ARBA" id="ARBA00013064"/>
    </source>
</evidence>
<keyword evidence="7" id="KW-0963">Cytoplasm</keyword>
<dbReference type="GO" id="GO:0017017">
    <property type="term" value="F:MAP kinase tyrosine/serine/threonine phosphatase activity"/>
    <property type="evidence" value="ECO:0007669"/>
    <property type="project" value="InterPro"/>
</dbReference>
<dbReference type="FunFam" id="3.40.250.10:FF:000020">
    <property type="entry name" value="Dual specificity protein phosphatase 8"/>
    <property type="match status" value="1"/>
</dbReference>
<comment type="subunit">
    <text evidence="4">Monomer.</text>
</comment>
<dbReference type="GO" id="GO:0033550">
    <property type="term" value="F:MAP kinase tyrosine phosphatase activity"/>
    <property type="evidence" value="ECO:0007669"/>
    <property type="project" value="TreeGrafter"/>
</dbReference>
<dbReference type="Pfam" id="PF00581">
    <property type="entry name" value="Rhodanese"/>
    <property type="match status" value="1"/>
</dbReference>
<dbReference type="GO" id="GO:0043409">
    <property type="term" value="P:negative regulation of MAPK cascade"/>
    <property type="evidence" value="ECO:0007669"/>
    <property type="project" value="TreeGrafter"/>
</dbReference>
<sequence length="821" mass="88770">MPSMSHDQQLTVVVLNIAAVMHHGSLSACYGGLPLRLSYIIMAGEKGPTKRSSMDIKRLASLIQRGTGRLLVIDSRTFSEYNASHVQGAVNVCCSKLVKRRLQQDKVSVTELLQLNGKVKVEFGRKQEVVVYDQSSKEAGHLSKDGFVHILMGKLEGTFHKVSLLTGGFAAFSSCFPGLCEVKPATALPMSLSQPCLPVANVGPTRILPHLYLGSQKDVLNKELMVQNGITYVLNASNTCPKPDFISESHFMRIPVNDNYCEKLLPWLDKTNEFIDKAKVSNCRVIVHCLAGISRSATIAIAYIMKTMGLSSDDAYRFVKDRRPSISPNFNFLGQLLEFEKGLQLLQALTSTPDDKISENGTKQNSEVKGVNTGFEMNGHHSNYDSSVAEPHIPAEPKLPSPTSLQQGFNGLHLSAERIMDTNRLKRSFSLDIKSVYSPNSPRCPSLAPTHSEDVPKLCKLDSPGTGTSNGVCSQSPVLDSPSSSDSPFPSPGCGGSIGGLGFGASEVHRSSSSSSRPRRKAKHSSSSSPVHSQPHQPPQSLSLSLDHKNPTLDENIKGSLLLSLPSLPTVGSGAMWTKHRDTVQATTPVTPVTPTTDAPWHFGAEVGGEREMELGGGGGGEESSVRFGSSSAYVAFGCSEGVRLRDKSQREKPSPPQTQRDHRESTSSSTVSNSSNNSGAASEKQFKRRSCQMEFEEGISETRSREELGKIGKQSSFSGSMEIIETVLKTPTERRTSRYSSRELIGCIACDLKPSPVFPPKSFTPNARTPRNLRTAASTPPSPPSGSARCRLCITTITDSLTAPSPHIAHSTRQREIPGT</sequence>